<feature type="domain" description="Integrase core" evidence="2">
    <location>
        <begin position="16"/>
        <end position="99"/>
    </location>
</feature>
<organism evidence="3 4">
    <name type="scientific">Anguilla anguilla</name>
    <name type="common">European freshwater eel</name>
    <name type="synonym">Muraena anguilla</name>
    <dbReference type="NCBI Taxonomy" id="7936"/>
    <lineage>
        <taxon>Eukaryota</taxon>
        <taxon>Metazoa</taxon>
        <taxon>Chordata</taxon>
        <taxon>Craniata</taxon>
        <taxon>Vertebrata</taxon>
        <taxon>Euteleostomi</taxon>
        <taxon>Actinopterygii</taxon>
        <taxon>Neopterygii</taxon>
        <taxon>Teleostei</taxon>
        <taxon>Anguilliformes</taxon>
        <taxon>Anguillidae</taxon>
        <taxon>Anguilla</taxon>
    </lineage>
</organism>
<reference evidence="3" key="1">
    <citation type="submission" date="2021-01" db="EMBL/GenBank/DDBJ databases">
        <title>A chromosome-scale assembly of European eel, Anguilla anguilla.</title>
        <authorList>
            <person name="Henkel C."/>
            <person name="Jong-Raadsen S.A."/>
            <person name="Dufour S."/>
            <person name="Weltzien F.-A."/>
            <person name="Palstra A.P."/>
            <person name="Pelster B."/>
            <person name="Spaink H.P."/>
            <person name="Van Den Thillart G.E."/>
            <person name="Jansen H."/>
            <person name="Zahm M."/>
            <person name="Klopp C."/>
            <person name="Cedric C."/>
            <person name="Louis A."/>
            <person name="Berthelot C."/>
            <person name="Parey E."/>
            <person name="Roest Crollius H."/>
            <person name="Montfort J."/>
            <person name="Robinson-Rechavi M."/>
            <person name="Bucao C."/>
            <person name="Bouchez O."/>
            <person name="Gislard M."/>
            <person name="Lluch J."/>
            <person name="Milhes M."/>
            <person name="Lampietro C."/>
            <person name="Lopez Roques C."/>
            <person name="Donnadieu C."/>
            <person name="Braasch I."/>
            <person name="Desvignes T."/>
            <person name="Postlethwait J."/>
            <person name="Bobe J."/>
            <person name="Guiguen Y."/>
            <person name="Dirks R."/>
        </authorList>
    </citation>
    <scope>NUCLEOTIDE SEQUENCE</scope>
    <source>
        <strain evidence="3">Tag_6206</strain>
        <tissue evidence="3">Liver</tissue>
    </source>
</reference>
<gene>
    <name evidence="3" type="ORF">ANANG_G00044470</name>
</gene>
<dbReference type="AlphaFoldDB" id="A0A9D3MWG5"/>
<protein>
    <recommendedName>
        <fullName evidence="2">Integrase core domain-containing protein</fullName>
    </recommendedName>
</protein>
<keyword evidence="1" id="KW-0732">Signal</keyword>
<keyword evidence="4" id="KW-1185">Reference proteome</keyword>
<feature type="chain" id="PRO_5038920331" description="Integrase core domain-containing protein" evidence="1">
    <location>
        <begin position="18"/>
        <end position="182"/>
    </location>
</feature>
<comment type="caution">
    <text evidence="3">The sequence shown here is derived from an EMBL/GenBank/DDBJ whole genome shotgun (WGS) entry which is preliminary data.</text>
</comment>
<sequence length="182" mass="20737">MHAFLTISFSLFYLSSRTEHLWRDMWMAVSNVFYDVLHSLEEEDSFDPANSLHLFCAHCVFLPCLQAALDAFTDGWNNHPMRTEQNLSPNQMWEMGCIQYPVPAPDNKAVDDIATIPEDLSAGVVPLPPMECPLTQQGMARLRAAIDPSSPSQDHGQDIYITIVNYVLLHNIWNTQEDTLQW</sequence>
<evidence type="ECO:0000259" key="2">
    <source>
        <dbReference type="Pfam" id="PF24764"/>
    </source>
</evidence>
<evidence type="ECO:0000313" key="3">
    <source>
        <dbReference type="EMBL" id="KAG5855022.1"/>
    </source>
</evidence>
<evidence type="ECO:0000256" key="1">
    <source>
        <dbReference type="SAM" id="SignalP"/>
    </source>
</evidence>
<dbReference type="PANTHER" id="PTHR46791:SF11">
    <property type="entry name" value="INTEGRASE CATALYTIC DOMAIN-CONTAINING PROTEIN"/>
    <property type="match status" value="1"/>
</dbReference>
<dbReference type="Pfam" id="PF24764">
    <property type="entry name" value="rva_4"/>
    <property type="match status" value="1"/>
</dbReference>
<dbReference type="EMBL" id="JAFIRN010000002">
    <property type="protein sequence ID" value="KAG5855022.1"/>
    <property type="molecule type" value="Genomic_DNA"/>
</dbReference>
<accession>A0A9D3MWG5</accession>
<feature type="signal peptide" evidence="1">
    <location>
        <begin position="1"/>
        <end position="17"/>
    </location>
</feature>
<proteinExistence type="predicted"/>
<dbReference type="InterPro" id="IPR058913">
    <property type="entry name" value="Integrase_dom_put"/>
</dbReference>
<evidence type="ECO:0000313" key="4">
    <source>
        <dbReference type="Proteomes" id="UP001044222"/>
    </source>
</evidence>
<name>A0A9D3MWG5_ANGAN</name>
<dbReference type="Proteomes" id="UP001044222">
    <property type="component" value="Unassembled WGS sequence"/>
</dbReference>
<dbReference type="PANTHER" id="PTHR46791">
    <property type="entry name" value="EXPRESSED PROTEIN"/>
    <property type="match status" value="1"/>
</dbReference>